<gene>
    <name evidence="2" type="ORF">K5L39_18355</name>
</gene>
<accession>A0ABU5Z188</accession>
<comment type="caution">
    <text evidence="2">The sequence shown here is derived from an EMBL/GenBank/DDBJ whole genome shotgun (WGS) entry which is preliminary data.</text>
</comment>
<dbReference type="EMBL" id="JAYJJQ010000021">
    <property type="protein sequence ID" value="MEB3071148.1"/>
    <property type="molecule type" value="Genomic_DNA"/>
</dbReference>
<dbReference type="InterPro" id="IPR032371">
    <property type="entry name" value="DUF4873"/>
</dbReference>
<dbReference type="Gene3D" id="3.50.50.60">
    <property type="entry name" value="FAD/NAD(P)-binding domain"/>
    <property type="match status" value="1"/>
</dbReference>
<dbReference type="Pfam" id="PF16170">
    <property type="entry name" value="DUF4873"/>
    <property type="match status" value="1"/>
</dbReference>
<protein>
    <submittedName>
        <fullName evidence="2">DUF4873 domain-containing protein</fullName>
    </submittedName>
</protein>
<name>A0ABU5Z188_9MYCO</name>
<dbReference type="Proteomes" id="UP001299283">
    <property type="component" value="Unassembled WGS sequence"/>
</dbReference>
<organism evidence="2 3">
    <name type="scientific">[Mycobacterium] vasticus</name>
    <dbReference type="NCBI Taxonomy" id="2875777"/>
    <lineage>
        <taxon>Bacteria</taxon>
        <taxon>Bacillati</taxon>
        <taxon>Actinomycetota</taxon>
        <taxon>Actinomycetes</taxon>
        <taxon>Mycobacteriales</taxon>
        <taxon>Mycobacteriaceae</taxon>
        <taxon>Mycolicibacter</taxon>
    </lineage>
</organism>
<reference evidence="2 3" key="1">
    <citation type="submission" date="2023-12" db="EMBL/GenBank/DDBJ databases">
        <title>Description of new species of Mycobacterium terrae complex isolated from sewage at the Sao Paulo Zoological Park Foundation in Brazil.</title>
        <authorList>
            <person name="Romagnoli C.L."/>
            <person name="Conceicao E.C."/>
            <person name="Machado E."/>
            <person name="Barreto L.B.P.F."/>
            <person name="Sharma A."/>
            <person name="Silva N.M."/>
            <person name="Marques L.E."/>
            <person name="Juliana M.A."/>
            <person name="Lourenco M.C.S."/>
            <person name="Digiampietri L.A."/>
            <person name="Suffys P.N."/>
            <person name="Viana-Niero C."/>
        </authorList>
    </citation>
    <scope>NUCLEOTIDE SEQUENCE [LARGE SCALE GENOMIC DNA]</scope>
    <source>
        <strain evidence="2 3">MYC017</strain>
    </source>
</reference>
<sequence>MSPDVIVLGDPARLHGLLDGALAVGSAASTRFDSATETWTVTTADGEVSARVLIDAVASADDVVAAHGVPNRFRIPGPHTRRQARYVARLVDALRRSGAARIESRSPRLRVHPLLPTRGLSRFYLTGLAGTSDDDVYDGPAVITHNGQDYPSRVQLAGHFDPIDGQYHWQGMFFTDLPGTNVTGSKVSIRVGEHTADGRVAERTPWGTLTVIGAAGYPPFPLEDVEIAIPPRV</sequence>
<evidence type="ECO:0000259" key="1">
    <source>
        <dbReference type="Pfam" id="PF16170"/>
    </source>
</evidence>
<dbReference type="InterPro" id="IPR036188">
    <property type="entry name" value="FAD/NAD-bd_sf"/>
</dbReference>
<evidence type="ECO:0000313" key="3">
    <source>
        <dbReference type="Proteomes" id="UP001299283"/>
    </source>
</evidence>
<proteinExistence type="predicted"/>
<feature type="domain" description="DUF4873" evidence="1">
    <location>
        <begin position="134"/>
        <end position="221"/>
    </location>
</feature>
<dbReference type="RefSeq" id="WP_225398697.1">
    <property type="nucleotide sequence ID" value="NZ_JAYJJQ010000021.1"/>
</dbReference>
<keyword evidence="3" id="KW-1185">Reference proteome</keyword>
<evidence type="ECO:0000313" key="2">
    <source>
        <dbReference type="EMBL" id="MEB3071148.1"/>
    </source>
</evidence>